<dbReference type="Pfam" id="PF00216">
    <property type="entry name" value="Bac_DNA_binding"/>
    <property type="match status" value="1"/>
</dbReference>
<dbReference type="OrthoDB" id="386124at2"/>
<protein>
    <submittedName>
        <fullName evidence="1">Bacterial nucleoid DNA-binding protein</fullName>
    </submittedName>
</protein>
<keyword evidence="1" id="KW-0238">DNA-binding</keyword>
<dbReference type="PATRIC" id="fig|198422.3.peg.326"/>
<dbReference type="GO" id="GO:0003677">
    <property type="term" value="F:DNA binding"/>
    <property type="evidence" value="ECO:0007669"/>
    <property type="project" value="UniProtKB-KW"/>
</dbReference>
<reference evidence="1 2" key="1">
    <citation type="journal article" date="2015" name="BMC Microbiol.">
        <title>'Candidatus Phytoplasma phoenicium' associated with almond witches'-broom disease: from draft genome to genetic diversity among strain populations.</title>
        <authorList>
            <person name="Quaglino F."/>
            <person name="Kube M."/>
            <person name="Jawhari M."/>
            <person name="Abou-Jawdah Y."/>
            <person name="Siewert C."/>
            <person name="Choueiri E."/>
            <person name="Sobh H."/>
            <person name="Casati P."/>
            <person name="Tedeschi R."/>
            <person name="Molino Lova M."/>
            <person name="Alma A."/>
            <person name="Bianco P.A."/>
        </authorList>
    </citation>
    <scope>NUCLEOTIDE SEQUENCE [LARGE SCALE GENOMIC DNA]</scope>
    <source>
        <strain evidence="1 2">SA213</strain>
    </source>
</reference>
<accession>A0A0L0ML51</accession>
<dbReference type="GO" id="GO:0030527">
    <property type="term" value="F:structural constituent of chromatin"/>
    <property type="evidence" value="ECO:0007669"/>
    <property type="project" value="InterPro"/>
</dbReference>
<dbReference type="Gene3D" id="4.10.520.10">
    <property type="entry name" value="IHF-like DNA-binding proteins"/>
    <property type="match status" value="1"/>
</dbReference>
<gene>
    <name evidence="1" type="ORF">AlmWB_00750</name>
</gene>
<evidence type="ECO:0000313" key="2">
    <source>
        <dbReference type="Proteomes" id="UP000037086"/>
    </source>
</evidence>
<proteinExistence type="predicted"/>
<dbReference type="InterPro" id="IPR010992">
    <property type="entry name" value="IHF-like_DNA-bd_dom_sf"/>
</dbReference>
<dbReference type="EMBL" id="JPSQ01000007">
    <property type="protein sequence ID" value="KND62729.1"/>
    <property type="molecule type" value="Genomic_DNA"/>
</dbReference>
<comment type="caution">
    <text evidence="1">The sequence shown here is derived from an EMBL/GenBank/DDBJ whole genome shotgun (WGS) entry which is preliminary data.</text>
</comment>
<dbReference type="RefSeq" id="WP_050337023.1">
    <property type="nucleotide sequence ID" value="NZ_JPSQ01000007.1"/>
</dbReference>
<dbReference type="AlphaFoldDB" id="A0A0L0ML51"/>
<dbReference type="CDD" id="cd00591">
    <property type="entry name" value="HU_IHF"/>
    <property type="match status" value="1"/>
</dbReference>
<dbReference type="InterPro" id="IPR000119">
    <property type="entry name" value="Hist_DNA-bd"/>
</dbReference>
<dbReference type="Proteomes" id="UP000037086">
    <property type="component" value="Unassembled WGS sequence"/>
</dbReference>
<keyword evidence="2" id="KW-1185">Reference proteome</keyword>
<name>A0A0L0ML51_9MOLU</name>
<dbReference type="SUPFAM" id="SSF47729">
    <property type="entry name" value="IHF-like DNA-binding proteins"/>
    <property type="match status" value="1"/>
</dbReference>
<sequence length="113" mass="13044">MTKKELITHIAQQGQISITQTKAFYEIFEEVLYQGLSQEGEVVLSPEIGKLILSTQAARIYPEMKRVFYPKKKKYRFQPTGRKLEYPAVTVVRFRPATSLKQAVKPIILKKKS</sequence>
<organism evidence="1 2">
    <name type="scientific">Candidatus Phytoplasma phoenicium</name>
    <dbReference type="NCBI Taxonomy" id="198422"/>
    <lineage>
        <taxon>Bacteria</taxon>
        <taxon>Bacillati</taxon>
        <taxon>Mycoplasmatota</taxon>
        <taxon>Mollicutes</taxon>
        <taxon>Acholeplasmatales</taxon>
        <taxon>Acholeplasmataceae</taxon>
        <taxon>Candidatus Phytoplasma</taxon>
        <taxon>16SrIX (Pigeon pea witches'-broom group)</taxon>
    </lineage>
</organism>
<evidence type="ECO:0000313" key="1">
    <source>
        <dbReference type="EMBL" id="KND62729.1"/>
    </source>
</evidence>